<dbReference type="GO" id="GO:0006260">
    <property type="term" value="P:DNA replication"/>
    <property type="evidence" value="ECO:0007669"/>
    <property type="project" value="InterPro"/>
</dbReference>
<dbReference type="GO" id="GO:0008270">
    <property type="term" value="F:zinc ion binding"/>
    <property type="evidence" value="ECO:0007669"/>
    <property type="project" value="InterPro"/>
</dbReference>
<dbReference type="GO" id="GO:0003677">
    <property type="term" value="F:DNA binding"/>
    <property type="evidence" value="ECO:0007669"/>
    <property type="project" value="InterPro"/>
</dbReference>
<dbReference type="AlphaFoldDB" id="A0A5R8M4U8"/>
<reference evidence="1 2" key="1">
    <citation type="journal article" date="2017" name="Int. J. Syst. Evol. Microbiol.">
        <title>Maripseudobacter aurantiacus gen. nov., sp. nov., a novel member of the family Flavobacteriaceae isolated from a sedimentation basin.</title>
        <authorList>
            <person name="Chen C."/>
            <person name="Su Y."/>
            <person name="Tao T."/>
            <person name="Fu G."/>
            <person name="Zhang C."/>
            <person name="Sun C."/>
            <person name="Zhang X."/>
            <person name="Wu M."/>
        </authorList>
    </citation>
    <scope>NUCLEOTIDE SEQUENCE [LARGE SCALE GENOMIC DNA]</scope>
    <source>
        <strain evidence="2">CDA4</strain>
    </source>
</reference>
<dbReference type="Proteomes" id="UP000308382">
    <property type="component" value="Unassembled WGS sequence"/>
</dbReference>
<dbReference type="Pfam" id="PF13155">
    <property type="entry name" value="Toprim_2"/>
    <property type="match status" value="1"/>
</dbReference>
<evidence type="ECO:0000313" key="1">
    <source>
        <dbReference type="EMBL" id="TLF44583.1"/>
    </source>
</evidence>
<dbReference type="SUPFAM" id="SSF56731">
    <property type="entry name" value="DNA primase core"/>
    <property type="match status" value="1"/>
</dbReference>
<evidence type="ECO:0000313" key="2">
    <source>
        <dbReference type="Proteomes" id="UP000308382"/>
    </source>
</evidence>
<dbReference type="RefSeq" id="WP_138258311.1">
    <property type="nucleotide sequence ID" value="NZ_VBUK01000005.1"/>
</dbReference>
<keyword evidence="2" id="KW-1185">Reference proteome</keyword>
<organism evidence="1 2">
    <name type="scientific">Maribacter aurantiacus</name>
    <dbReference type="NCBI Taxonomy" id="1882343"/>
    <lineage>
        <taxon>Bacteria</taxon>
        <taxon>Pseudomonadati</taxon>
        <taxon>Bacteroidota</taxon>
        <taxon>Flavobacteriia</taxon>
        <taxon>Flavobacteriales</taxon>
        <taxon>Flavobacteriaceae</taxon>
        <taxon>Maribacter</taxon>
    </lineage>
</organism>
<comment type="caution">
    <text evidence="1">The sequence shown here is derived from an EMBL/GenBank/DDBJ whole genome shotgun (WGS) entry which is preliminary data.</text>
</comment>
<accession>A0A5R8M4U8</accession>
<dbReference type="EMBL" id="VBUK01000005">
    <property type="protein sequence ID" value="TLF44583.1"/>
    <property type="molecule type" value="Genomic_DNA"/>
</dbReference>
<protein>
    <submittedName>
        <fullName evidence="1">DNA primase</fullName>
    </submittedName>
</protein>
<dbReference type="Gene3D" id="3.40.1360.10">
    <property type="match status" value="1"/>
</dbReference>
<name>A0A5R8M4U8_9FLAO</name>
<dbReference type="SUPFAM" id="SSF57783">
    <property type="entry name" value="Zinc beta-ribbon"/>
    <property type="match status" value="1"/>
</dbReference>
<dbReference type="Gene3D" id="3.90.580.10">
    <property type="entry name" value="Zinc finger, CHC2-type domain"/>
    <property type="match status" value="1"/>
</dbReference>
<sequence length="287" mass="33499">MKREQIRWEKVRAICVVKTMAKAGHFPKRETEKEAWFLSPFRPETHASFKVSKIKNLWFDHGAGFGGNVLDLVVRFYDCRLREALDFLSDVPTSLSFHPQPFVPPSNDKLIVKSANPIWHYGLKVYLKERNITLDTANKYCKEVHYSRKGNHYFGIGLQNDSGGWELRNRYYKSSSSPKDITSFSNGGMQLVVTEGMFDFLTVTNFCHGNMSFLILNSLSFLKKAMKHIEMFKYVKLYLDNDNAGKEATNWLMQNHKGCIDKSYFYKDFKDINEMWIRRNIEIGKKL</sequence>
<proteinExistence type="predicted"/>
<gene>
    <name evidence="1" type="ORF">FEK29_10080</name>
</gene>
<dbReference type="InterPro" id="IPR036977">
    <property type="entry name" value="DNA_primase_Znf_CHC2"/>
</dbReference>
<dbReference type="OrthoDB" id="8536512at2"/>